<gene>
    <name evidence="1" type="ORF">CEPID_09000</name>
</gene>
<dbReference type="Proteomes" id="UP000035368">
    <property type="component" value="Chromosome"/>
</dbReference>
<dbReference type="RefSeq" id="WP_047240644.1">
    <property type="nucleotide sequence ID" value="NZ_CP011541.1"/>
</dbReference>
<dbReference type="AlphaFoldDB" id="A0A0G3GR55"/>
<sequence length="373" mass="40429">MYDDIANARFFRAKSSGISSFSEVKRAGNWVIADIDGDLYQLVLDGERDILTTEATTAEMATAFSQGNAFGAGHMHALVDDLLPPHPTPKVSGAEQSNTSIIFGEVMVKFFRKLEPGINPDVELLAGLARVNCSYAPRLRGYTTVDVDGVEYVTAMLQDFVADAREGWELTLARAQAGAELTGEATLMGEAVAAVHRDLKAAFGSEMVSNESIVAGLAQRVDTLVAQAPVLSDYAEAAQKLYARAAEGNTEVQRIHGDLHLGQILRTTDRYLLIDFEGEPARPLAERRELMSPLQDIAGMLRSFDYASQVAGTKVDLSEPFLTSAGISAKDPLLAAFVLDKALYEVAYEANNRPDWVPIPLGAVERLTQPFMA</sequence>
<dbReference type="Gene3D" id="3.90.1200.10">
    <property type="match status" value="1"/>
</dbReference>
<dbReference type="EMBL" id="CP011541">
    <property type="protein sequence ID" value="AKK03646.1"/>
    <property type="molecule type" value="Genomic_DNA"/>
</dbReference>
<evidence type="ECO:0000313" key="1">
    <source>
        <dbReference type="EMBL" id="AKK03646.1"/>
    </source>
</evidence>
<reference evidence="1 2" key="1">
    <citation type="submission" date="2015-05" db="EMBL/GenBank/DDBJ databases">
        <title>Complete genome sequence of Corynebacterium epidermidicanis DSM 45586, isolated from the skin of a dog suffering from pruritus.</title>
        <authorList>
            <person name="Ruckert C."/>
            <person name="Albersmeier A."/>
            <person name="Winkler A."/>
            <person name="Tauch A."/>
        </authorList>
    </citation>
    <scope>NUCLEOTIDE SEQUENCE [LARGE SCALE GENOMIC DNA]</scope>
    <source>
        <strain evidence="1 2">DSM 45586</strain>
    </source>
</reference>
<accession>A0A0G3GR55</accession>
<protein>
    <submittedName>
        <fullName evidence="1">Uncharacterized protein</fullName>
    </submittedName>
</protein>
<dbReference type="STRING" id="1050174.CEPID_09000"/>
<dbReference type="PATRIC" id="fig|1050174.4.peg.1811"/>
<dbReference type="KEGG" id="cei:CEPID_09000"/>
<keyword evidence="2" id="KW-1185">Reference proteome</keyword>
<dbReference type="InterPro" id="IPR011009">
    <property type="entry name" value="Kinase-like_dom_sf"/>
</dbReference>
<organism evidence="1 2">
    <name type="scientific">Corynebacterium epidermidicanis</name>
    <dbReference type="NCBI Taxonomy" id="1050174"/>
    <lineage>
        <taxon>Bacteria</taxon>
        <taxon>Bacillati</taxon>
        <taxon>Actinomycetota</taxon>
        <taxon>Actinomycetes</taxon>
        <taxon>Mycobacteriales</taxon>
        <taxon>Corynebacteriaceae</taxon>
        <taxon>Corynebacterium</taxon>
    </lineage>
</organism>
<dbReference type="SUPFAM" id="SSF56112">
    <property type="entry name" value="Protein kinase-like (PK-like)"/>
    <property type="match status" value="1"/>
</dbReference>
<dbReference type="OrthoDB" id="3787729at2"/>
<evidence type="ECO:0000313" key="2">
    <source>
        <dbReference type="Proteomes" id="UP000035368"/>
    </source>
</evidence>
<proteinExistence type="predicted"/>
<name>A0A0G3GR55_9CORY</name>